<evidence type="ECO:0000313" key="2">
    <source>
        <dbReference type="EMBL" id="RPB21922.1"/>
    </source>
</evidence>
<dbReference type="AlphaFoldDB" id="A0A3N4LKL1"/>
<feature type="transmembrane region" description="Helical" evidence="1">
    <location>
        <begin position="40"/>
        <end position="61"/>
    </location>
</feature>
<dbReference type="Proteomes" id="UP000267821">
    <property type="component" value="Unassembled WGS sequence"/>
</dbReference>
<evidence type="ECO:0000256" key="1">
    <source>
        <dbReference type="SAM" id="Phobius"/>
    </source>
</evidence>
<evidence type="ECO:0000313" key="3">
    <source>
        <dbReference type="Proteomes" id="UP000267821"/>
    </source>
</evidence>
<protein>
    <submittedName>
        <fullName evidence="2">Uncharacterized protein</fullName>
    </submittedName>
</protein>
<accession>A0A3N4LKL1</accession>
<reference evidence="2 3" key="1">
    <citation type="journal article" date="2018" name="Nat. Ecol. Evol.">
        <title>Pezizomycetes genomes reveal the molecular basis of ectomycorrhizal truffle lifestyle.</title>
        <authorList>
            <person name="Murat C."/>
            <person name="Payen T."/>
            <person name="Noel B."/>
            <person name="Kuo A."/>
            <person name="Morin E."/>
            <person name="Chen J."/>
            <person name="Kohler A."/>
            <person name="Krizsan K."/>
            <person name="Balestrini R."/>
            <person name="Da Silva C."/>
            <person name="Montanini B."/>
            <person name="Hainaut M."/>
            <person name="Levati E."/>
            <person name="Barry K.W."/>
            <person name="Belfiori B."/>
            <person name="Cichocki N."/>
            <person name="Clum A."/>
            <person name="Dockter R.B."/>
            <person name="Fauchery L."/>
            <person name="Guy J."/>
            <person name="Iotti M."/>
            <person name="Le Tacon F."/>
            <person name="Lindquist E.A."/>
            <person name="Lipzen A."/>
            <person name="Malagnac F."/>
            <person name="Mello A."/>
            <person name="Molinier V."/>
            <person name="Miyauchi S."/>
            <person name="Poulain J."/>
            <person name="Riccioni C."/>
            <person name="Rubini A."/>
            <person name="Sitrit Y."/>
            <person name="Splivallo R."/>
            <person name="Traeger S."/>
            <person name="Wang M."/>
            <person name="Zifcakova L."/>
            <person name="Wipf D."/>
            <person name="Zambonelli A."/>
            <person name="Paolocci F."/>
            <person name="Nowrousian M."/>
            <person name="Ottonello S."/>
            <person name="Baldrian P."/>
            <person name="Spatafora J.W."/>
            <person name="Henrissat B."/>
            <person name="Nagy L.G."/>
            <person name="Aury J.M."/>
            <person name="Wincker P."/>
            <person name="Grigoriev I.V."/>
            <person name="Bonfante P."/>
            <person name="Martin F.M."/>
        </authorList>
    </citation>
    <scope>NUCLEOTIDE SEQUENCE [LARGE SCALE GENOMIC DNA]</scope>
    <source>
        <strain evidence="2 3">ATCC MYA-4762</strain>
    </source>
</reference>
<name>A0A3N4LKL1_9PEZI</name>
<dbReference type="InParanoid" id="A0A3N4LKL1"/>
<proteinExistence type="predicted"/>
<gene>
    <name evidence="2" type="ORF">L211DRAFT_411116</name>
</gene>
<sequence length="83" mass="9344">MTSSFGPLRTSSRNFCASVEWINEYVSVPFFLFIREPPGIHLNVLIDLAVAFMASISILAINDGTCMIQRLCQTTYVEDPWVV</sequence>
<keyword evidence="1" id="KW-0472">Membrane</keyword>
<dbReference type="EMBL" id="ML121556">
    <property type="protein sequence ID" value="RPB21922.1"/>
    <property type="molecule type" value="Genomic_DNA"/>
</dbReference>
<keyword evidence="3" id="KW-1185">Reference proteome</keyword>
<organism evidence="2 3">
    <name type="scientific">Terfezia boudieri ATCC MYA-4762</name>
    <dbReference type="NCBI Taxonomy" id="1051890"/>
    <lineage>
        <taxon>Eukaryota</taxon>
        <taxon>Fungi</taxon>
        <taxon>Dikarya</taxon>
        <taxon>Ascomycota</taxon>
        <taxon>Pezizomycotina</taxon>
        <taxon>Pezizomycetes</taxon>
        <taxon>Pezizales</taxon>
        <taxon>Pezizaceae</taxon>
        <taxon>Terfezia</taxon>
    </lineage>
</organism>
<keyword evidence="1" id="KW-1133">Transmembrane helix</keyword>
<keyword evidence="1" id="KW-0812">Transmembrane</keyword>